<gene>
    <name evidence="1" type="ORF">OH76DRAFT_1302437</name>
</gene>
<protein>
    <recommendedName>
        <fullName evidence="3">Peptidase A2 domain-containing protein</fullName>
    </recommendedName>
</protein>
<dbReference type="CDD" id="cd00303">
    <property type="entry name" value="retropepsin_like"/>
    <property type="match status" value="1"/>
</dbReference>
<feature type="non-terminal residue" evidence="1">
    <location>
        <position position="91"/>
    </location>
</feature>
<dbReference type="Proteomes" id="UP000256964">
    <property type="component" value="Unassembled WGS sequence"/>
</dbReference>
<feature type="non-terminal residue" evidence="1">
    <location>
        <position position="1"/>
    </location>
</feature>
<dbReference type="EMBL" id="KZ857445">
    <property type="protein sequence ID" value="RDX44817.1"/>
    <property type="molecule type" value="Genomic_DNA"/>
</dbReference>
<reference evidence="1 2" key="1">
    <citation type="journal article" date="2018" name="Biotechnol. Biofuels">
        <title>Integrative visual omics of the white-rot fungus Polyporus brumalis exposes the biotechnological potential of its oxidative enzymes for delignifying raw plant biomass.</title>
        <authorList>
            <person name="Miyauchi S."/>
            <person name="Rancon A."/>
            <person name="Drula E."/>
            <person name="Hage H."/>
            <person name="Chaduli D."/>
            <person name="Favel A."/>
            <person name="Grisel S."/>
            <person name="Henrissat B."/>
            <person name="Herpoel-Gimbert I."/>
            <person name="Ruiz-Duenas F.J."/>
            <person name="Chevret D."/>
            <person name="Hainaut M."/>
            <person name="Lin J."/>
            <person name="Wang M."/>
            <person name="Pangilinan J."/>
            <person name="Lipzen A."/>
            <person name="Lesage-Meessen L."/>
            <person name="Navarro D."/>
            <person name="Riley R."/>
            <person name="Grigoriev I.V."/>
            <person name="Zhou S."/>
            <person name="Raouche S."/>
            <person name="Rosso M.N."/>
        </authorList>
    </citation>
    <scope>NUCLEOTIDE SEQUENCE [LARGE SCALE GENOMIC DNA]</scope>
    <source>
        <strain evidence="1 2">BRFM 1820</strain>
    </source>
</reference>
<evidence type="ECO:0008006" key="3">
    <source>
        <dbReference type="Google" id="ProtNLM"/>
    </source>
</evidence>
<organism evidence="1 2">
    <name type="scientific">Lentinus brumalis</name>
    <dbReference type="NCBI Taxonomy" id="2498619"/>
    <lineage>
        <taxon>Eukaryota</taxon>
        <taxon>Fungi</taxon>
        <taxon>Dikarya</taxon>
        <taxon>Basidiomycota</taxon>
        <taxon>Agaricomycotina</taxon>
        <taxon>Agaricomycetes</taxon>
        <taxon>Polyporales</taxon>
        <taxon>Polyporaceae</taxon>
        <taxon>Lentinus</taxon>
    </lineage>
</organism>
<evidence type="ECO:0000313" key="1">
    <source>
        <dbReference type="EMBL" id="RDX44817.1"/>
    </source>
</evidence>
<dbReference type="OrthoDB" id="2717878at2759"/>
<sequence length="91" mass="9999">QMDIPLILENPETTVKQSVQALLDTGCTGSCIHRDLVHRAGLTQKPYERPIPVHNADGTPNAGGNITHYVEVFITIGNHREKMQLLVTDLG</sequence>
<dbReference type="InterPro" id="IPR021109">
    <property type="entry name" value="Peptidase_aspartic_dom_sf"/>
</dbReference>
<accession>A0A371CX21</accession>
<dbReference type="Pfam" id="PF13650">
    <property type="entry name" value="Asp_protease_2"/>
    <property type="match status" value="1"/>
</dbReference>
<proteinExistence type="predicted"/>
<dbReference type="SUPFAM" id="SSF50630">
    <property type="entry name" value="Acid proteases"/>
    <property type="match status" value="1"/>
</dbReference>
<dbReference type="AlphaFoldDB" id="A0A371CX21"/>
<dbReference type="STRING" id="139420.A0A371CX21"/>
<keyword evidence="2" id="KW-1185">Reference proteome</keyword>
<name>A0A371CX21_9APHY</name>
<dbReference type="Gene3D" id="2.40.70.10">
    <property type="entry name" value="Acid Proteases"/>
    <property type="match status" value="1"/>
</dbReference>
<evidence type="ECO:0000313" key="2">
    <source>
        <dbReference type="Proteomes" id="UP000256964"/>
    </source>
</evidence>